<keyword evidence="1" id="KW-0732">Signal</keyword>
<sequence>LASLSAIVVSSPTPSTGEVAPLVVWDPRILYPKSGVVWVRGQSHNVTWDTSDAPSQISEQSIIRLRKGDSTQPTNLAAGFDLRSGRQQITIPTNIPAGSNYRVVLFGDSGNWSDQFTI</sequence>
<dbReference type="Pfam" id="PF10342">
    <property type="entry name" value="Kre9_KNH"/>
    <property type="match status" value="1"/>
</dbReference>
<reference evidence="4" key="1">
    <citation type="journal article" date="2012" name="Science">
        <title>The Paleozoic origin of enzymatic lignin decomposition reconstructed from 31 fungal genomes.</title>
        <authorList>
            <person name="Floudas D."/>
            <person name="Binder M."/>
            <person name="Riley R."/>
            <person name="Barry K."/>
            <person name="Blanchette R.A."/>
            <person name="Henrissat B."/>
            <person name="Martinez A.T."/>
            <person name="Otillar R."/>
            <person name="Spatafora J.W."/>
            <person name="Yadav J.S."/>
            <person name="Aerts A."/>
            <person name="Benoit I."/>
            <person name="Boyd A."/>
            <person name="Carlson A."/>
            <person name="Copeland A."/>
            <person name="Coutinho P.M."/>
            <person name="de Vries R.P."/>
            <person name="Ferreira P."/>
            <person name="Findley K."/>
            <person name="Foster B."/>
            <person name="Gaskell J."/>
            <person name="Glotzer D."/>
            <person name="Gorecki P."/>
            <person name="Heitman J."/>
            <person name="Hesse C."/>
            <person name="Hori C."/>
            <person name="Igarashi K."/>
            <person name="Jurgens J.A."/>
            <person name="Kallen N."/>
            <person name="Kersten P."/>
            <person name="Kohler A."/>
            <person name="Kuees U."/>
            <person name="Kumar T.K.A."/>
            <person name="Kuo A."/>
            <person name="LaButti K."/>
            <person name="Larrondo L.F."/>
            <person name="Lindquist E."/>
            <person name="Ling A."/>
            <person name="Lombard V."/>
            <person name="Lucas S."/>
            <person name="Lundell T."/>
            <person name="Martin R."/>
            <person name="McLaughlin D.J."/>
            <person name="Morgenstern I."/>
            <person name="Morin E."/>
            <person name="Murat C."/>
            <person name="Nagy L.G."/>
            <person name="Nolan M."/>
            <person name="Ohm R.A."/>
            <person name="Patyshakuliyeva A."/>
            <person name="Rokas A."/>
            <person name="Ruiz-Duenas F.J."/>
            <person name="Sabat G."/>
            <person name="Salamov A."/>
            <person name="Samejima M."/>
            <person name="Schmutz J."/>
            <person name="Slot J.C."/>
            <person name="St John F."/>
            <person name="Stenlid J."/>
            <person name="Sun H."/>
            <person name="Sun S."/>
            <person name="Syed K."/>
            <person name="Tsang A."/>
            <person name="Wiebenga A."/>
            <person name="Young D."/>
            <person name="Pisabarro A."/>
            <person name="Eastwood D.C."/>
            <person name="Martin F."/>
            <person name="Cullen D."/>
            <person name="Grigoriev I.V."/>
            <person name="Hibbett D.S."/>
        </authorList>
    </citation>
    <scope>NUCLEOTIDE SEQUENCE [LARGE SCALE GENOMIC DNA]</scope>
    <source>
        <strain evidence="4">TFB10046</strain>
    </source>
</reference>
<dbReference type="OrthoDB" id="2317741at2759"/>
<organism evidence="3 4">
    <name type="scientific">Auricularia subglabra (strain TFB-10046 / SS5)</name>
    <name type="common">White-rot fungus</name>
    <name type="synonym">Auricularia delicata (strain TFB10046)</name>
    <dbReference type="NCBI Taxonomy" id="717982"/>
    <lineage>
        <taxon>Eukaryota</taxon>
        <taxon>Fungi</taxon>
        <taxon>Dikarya</taxon>
        <taxon>Basidiomycota</taxon>
        <taxon>Agaricomycotina</taxon>
        <taxon>Agaricomycetes</taxon>
        <taxon>Auriculariales</taxon>
        <taxon>Auriculariaceae</taxon>
        <taxon>Auricularia</taxon>
    </lineage>
</organism>
<evidence type="ECO:0000313" key="4">
    <source>
        <dbReference type="Proteomes" id="UP000006514"/>
    </source>
</evidence>
<evidence type="ECO:0000259" key="2">
    <source>
        <dbReference type="Pfam" id="PF10342"/>
    </source>
</evidence>
<dbReference type="OMA" id="VWDPRIT"/>
<dbReference type="KEGG" id="adl:AURDEDRAFT_32373"/>
<name>J0D2K8_AURST</name>
<proteinExistence type="predicted"/>
<dbReference type="InterPro" id="IPR018466">
    <property type="entry name" value="Kre9/Knh1-like_N"/>
</dbReference>
<evidence type="ECO:0000313" key="3">
    <source>
        <dbReference type="EMBL" id="EJD40998.1"/>
    </source>
</evidence>
<feature type="non-terminal residue" evidence="3">
    <location>
        <position position="1"/>
    </location>
</feature>
<protein>
    <recommendedName>
        <fullName evidence="2">Yeast cell wall synthesis Kre9/Knh1-like N-terminal domain-containing protein</fullName>
    </recommendedName>
</protein>
<evidence type="ECO:0000256" key="1">
    <source>
        <dbReference type="ARBA" id="ARBA00022729"/>
    </source>
</evidence>
<keyword evidence="4" id="KW-1185">Reference proteome</keyword>
<gene>
    <name evidence="3" type="ORF">AURDEDRAFT_32373</name>
</gene>
<feature type="non-terminal residue" evidence="3">
    <location>
        <position position="118"/>
    </location>
</feature>
<feature type="domain" description="Yeast cell wall synthesis Kre9/Knh1-like N-terminal" evidence="2">
    <location>
        <begin position="32"/>
        <end position="118"/>
    </location>
</feature>
<dbReference type="Proteomes" id="UP000006514">
    <property type="component" value="Unassembled WGS sequence"/>
</dbReference>
<dbReference type="EMBL" id="JH687797">
    <property type="protein sequence ID" value="EJD40998.1"/>
    <property type="molecule type" value="Genomic_DNA"/>
</dbReference>
<dbReference type="InParanoid" id="J0D2K8"/>
<accession>J0D2K8</accession>
<dbReference type="AlphaFoldDB" id="J0D2K8"/>